<sequence>MTNTKPRRMRTRLVLITLPLVLIALAFSGKLISLGVIADQGSRTYAGEQYKTSASQFDGLMPWNAFESWVAPFDRGTAKAAAGDFPAATEDLSQALVLAPDGRTCEIRVNLALAWEQQGDAHAEAGSTEGAARMWETALAVIEGGASEGCDKPQDSKADEQLKTAKKRIEDKLNTSSDDNGDENNDGSGKDDSDSGGDESDSDDPLDDLKERGKDAERKKQDGDADRRGSGGGGDTDKPW</sequence>
<evidence type="ECO:0000256" key="1">
    <source>
        <dbReference type="SAM" id="MobiDB-lite"/>
    </source>
</evidence>
<protein>
    <recommendedName>
        <fullName evidence="4">Tetratricopeptide repeat-containing protein</fullName>
    </recommendedName>
</protein>
<gene>
    <name evidence="2" type="ORF">HCR76_10055</name>
</gene>
<feature type="compositionally biased region" description="Basic and acidic residues" evidence="1">
    <location>
        <begin position="207"/>
        <end position="240"/>
    </location>
</feature>
<evidence type="ECO:0000313" key="3">
    <source>
        <dbReference type="Proteomes" id="UP000662814"/>
    </source>
</evidence>
<dbReference type="InterPro" id="IPR011990">
    <property type="entry name" value="TPR-like_helical_dom_sf"/>
</dbReference>
<reference evidence="2 3" key="1">
    <citation type="submission" date="2020-12" db="EMBL/GenBank/DDBJ databases">
        <title>Microbacterium sp. HY060.</title>
        <authorList>
            <person name="Zhou J."/>
        </authorList>
    </citation>
    <scope>NUCLEOTIDE SEQUENCE [LARGE SCALE GENOMIC DNA]</scope>
    <source>
        <strain evidence="2 3">HY60</strain>
    </source>
</reference>
<keyword evidence="3" id="KW-1185">Reference proteome</keyword>
<dbReference type="EMBL" id="CP061169">
    <property type="protein sequence ID" value="QPZ37204.1"/>
    <property type="molecule type" value="Genomic_DNA"/>
</dbReference>
<evidence type="ECO:0008006" key="4">
    <source>
        <dbReference type="Google" id="ProtNLM"/>
    </source>
</evidence>
<dbReference type="RefSeq" id="WP_166992578.1">
    <property type="nucleotide sequence ID" value="NZ_CP061169.1"/>
</dbReference>
<organism evidence="2 3">
    <name type="scientific">Paramicrobacterium chengjingii</name>
    <dbReference type="NCBI Taxonomy" id="2769067"/>
    <lineage>
        <taxon>Bacteria</taxon>
        <taxon>Bacillati</taxon>
        <taxon>Actinomycetota</taxon>
        <taxon>Actinomycetes</taxon>
        <taxon>Micrococcales</taxon>
        <taxon>Microbacteriaceae</taxon>
        <taxon>Paramicrobacterium</taxon>
    </lineage>
</organism>
<dbReference type="Proteomes" id="UP000662814">
    <property type="component" value="Chromosome"/>
</dbReference>
<dbReference type="Gene3D" id="1.25.40.10">
    <property type="entry name" value="Tetratricopeptide repeat domain"/>
    <property type="match status" value="1"/>
</dbReference>
<name>A0ABX6YF21_9MICO</name>
<accession>A0ABX6YF21</accession>
<evidence type="ECO:0000313" key="2">
    <source>
        <dbReference type="EMBL" id="QPZ37204.1"/>
    </source>
</evidence>
<feature type="compositionally biased region" description="Acidic residues" evidence="1">
    <location>
        <begin position="194"/>
        <end position="206"/>
    </location>
</feature>
<dbReference type="SUPFAM" id="SSF48452">
    <property type="entry name" value="TPR-like"/>
    <property type="match status" value="1"/>
</dbReference>
<feature type="region of interest" description="Disordered" evidence="1">
    <location>
        <begin position="168"/>
        <end position="240"/>
    </location>
</feature>
<proteinExistence type="predicted"/>